<sequence length="191" mass="22046">MALANLMEDSPVTPTYFENVVENPQELFEHFWNSLPWEKRGQTPRREVFFNDSGKPYTYGVPPYDRTYVPHTVWDIEVAKIRAAAEKQFGCKFEACFINGYADDHDSLQWHADDSPTIDHTRPILVYSFGAEREIWFKENEAPNDQRQRQLLASGSLFVMPPGMQQTHKHRIPKHSASCGGRVSLTFRGLL</sequence>
<keyword evidence="2" id="KW-0223">Dioxygenase</keyword>
<dbReference type="InterPro" id="IPR005123">
    <property type="entry name" value="Oxoglu/Fe-dep_dioxygenase_dom"/>
</dbReference>
<dbReference type="InterPro" id="IPR037151">
    <property type="entry name" value="AlkB-like_sf"/>
</dbReference>
<accession>A0A8I1EBM4</accession>
<dbReference type="SUPFAM" id="SSF51197">
    <property type="entry name" value="Clavaminate synthase-like"/>
    <property type="match status" value="1"/>
</dbReference>
<protein>
    <submittedName>
        <fullName evidence="2">Alpha-ketoglutarate-dependent dioxygenase AlkB</fullName>
    </submittedName>
</protein>
<dbReference type="PANTHER" id="PTHR31212:SF4">
    <property type="entry name" value="ALPHA-KETOGLUTARATE-DEPENDENT DIOXYGENASE ALKB HOMOLOG 3"/>
    <property type="match status" value="1"/>
</dbReference>
<evidence type="ECO:0000313" key="3">
    <source>
        <dbReference type="Proteomes" id="UP000637061"/>
    </source>
</evidence>
<dbReference type="PROSITE" id="PS51471">
    <property type="entry name" value="FE2OG_OXY"/>
    <property type="match status" value="1"/>
</dbReference>
<dbReference type="EMBL" id="JAEHTE010000002">
    <property type="protein sequence ID" value="MBI6882815.1"/>
    <property type="molecule type" value="Genomic_DNA"/>
</dbReference>
<comment type="caution">
    <text evidence="2">The sequence shown here is derived from an EMBL/GenBank/DDBJ whole genome shotgun (WGS) entry which is preliminary data.</text>
</comment>
<dbReference type="InterPro" id="IPR027450">
    <property type="entry name" value="AlkB-like"/>
</dbReference>
<dbReference type="Proteomes" id="UP000637061">
    <property type="component" value="Unassembled WGS sequence"/>
</dbReference>
<dbReference type="Gene3D" id="2.60.120.590">
    <property type="entry name" value="Alpha-ketoglutarate-dependent dioxygenase AlkB-like"/>
    <property type="match status" value="1"/>
</dbReference>
<keyword evidence="2" id="KW-0560">Oxidoreductase</keyword>
<evidence type="ECO:0000313" key="2">
    <source>
        <dbReference type="EMBL" id="MBI6882815.1"/>
    </source>
</evidence>
<feature type="domain" description="Fe2OG dioxygenase" evidence="1">
    <location>
        <begin position="92"/>
        <end position="191"/>
    </location>
</feature>
<reference evidence="2" key="1">
    <citation type="submission" date="2020-12" db="EMBL/GenBank/DDBJ databases">
        <title>Enhanced detection system for hospital associated transmission using whole genome sequencing surveillance.</title>
        <authorList>
            <person name="Harrison L.H."/>
            <person name="Van Tyne D."/>
            <person name="Marsh J.W."/>
            <person name="Griffith M.P."/>
            <person name="Snyder D.J."/>
            <person name="Cooper V.S."/>
            <person name="Mustapha M."/>
        </authorList>
    </citation>
    <scope>NUCLEOTIDE SEQUENCE</scope>
    <source>
        <strain evidence="2">PSB00042</strain>
    </source>
</reference>
<gene>
    <name evidence="2" type="ORF">JEU22_02730</name>
</gene>
<dbReference type="InterPro" id="IPR032854">
    <property type="entry name" value="ALKBH3"/>
</dbReference>
<organism evidence="2 3">
    <name type="scientific">Pseudomonas putida</name>
    <name type="common">Arthrobacter siderocapsulatus</name>
    <dbReference type="NCBI Taxonomy" id="303"/>
    <lineage>
        <taxon>Bacteria</taxon>
        <taxon>Pseudomonadati</taxon>
        <taxon>Pseudomonadota</taxon>
        <taxon>Gammaproteobacteria</taxon>
        <taxon>Pseudomonadales</taxon>
        <taxon>Pseudomonadaceae</taxon>
        <taxon>Pseudomonas</taxon>
    </lineage>
</organism>
<dbReference type="GO" id="GO:0051213">
    <property type="term" value="F:dioxygenase activity"/>
    <property type="evidence" value="ECO:0007669"/>
    <property type="project" value="UniProtKB-KW"/>
</dbReference>
<dbReference type="RefSeq" id="WP_198746440.1">
    <property type="nucleotide sequence ID" value="NZ_JAEHTE010000002.1"/>
</dbReference>
<name>A0A8I1EBM4_PSEPU</name>
<proteinExistence type="predicted"/>
<dbReference type="Pfam" id="PF13532">
    <property type="entry name" value="2OG-FeII_Oxy_2"/>
    <property type="match status" value="1"/>
</dbReference>
<dbReference type="GO" id="GO:0006307">
    <property type="term" value="P:DNA alkylation repair"/>
    <property type="evidence" value="ECO:0007669"/>
    <property type="project" value="InterPro"/>
</dbReference>
<evidence type="ECO:0000259" key="1">
    <source>
        <dbReference type="PROSITE" id="PS51471"/>
    </source>
</evidence>
<dbReference type="PANTHER" id="PTHR31212">
    <property type="entry name" value="ALPHA-KETOGLUTARATE-DEPENDENT DIOXYGENASE ALKB HOMOLOG 3"/>
    <property type="match status" value="1"/>
</dbReference>
<dbReference type="AlphaFoldDB" id="A0A8I1EBM4"/>